<evidence type="ECO:0000313" key="2">
    <source>
        <dbReference type="Proteomes" id="UP001172101"/>
    </source>
</evidence>
<dbReference type="EMBL" id="JAUIRO010000002">
    <property type="protein sequence ID" value="KAK0726897.1"/>
    <property type="molecule type" value="Genomic_DNA"/>
</dbReference>
<comment type="caution">
    <text evidence="1">The sequence shown here is derived from an EMBL/GenBank/DDBJ whole genome shotgun (WGS) entry which is preliminary data.</text>
</comment>
<dbReference type="AlphaFoldDB" id="A0AA40B3C8"/>
<dbReference type="RefSeq" id="XP_060299753.1">
    <property type="nucleotide sequence ID" value="XM_060439360.1"/>
</dbReference>
<reference evidence="1" key="1">
    <citation type="submission" date="2023-06" db="EMBL/GenBank/DDBJ databases">
        <title>Genome-scale phylogeny and comparative genomics of the fungal order Sordariales.</title>
        <authorList>
            <consortium name="Lawrence Berkeley National Laboratory"/>
            <person name="Hensen N."/>
            <person name="Bonometti L."/>
            <person name="Westerberg I."/>
            <person name="Brannstrom I.O."/>
            <person name="Guillou S."/>
            <person name="Cros-Aarteil S."/>
            <person name="Calhoun S."/>
            <person name="Haridas S."/>
            <person name="Kuo A."/>
            <person name="Mondo S."/>
            <person name="Pangilinan J."/>
            <person name="Riley R."/>
            <person name="LaButti K."/>
            <person name="Andreopoulos B."/>
            <person name="Lipzen A."/>
            <person name="Chen C."/>
            <person name="Yanf M."/>
            <person name="Daum C."/>
            <person name="Ng V."/>
            <person name="Clum A."/>
            <person name="Steindorff A."/>
            <person name="Ohm R."/>
            <person name="Martin F."/>
            <person name="Silar P."/>
            <person name="Natvig D."/>
            <person name="Lalanne C."/>
            <person name="Gautier V."/>
            <person name="Ament-velasquez S.L."/>
            <person name="Kruys A."/>
            <person name="Hutchinson M.I."/>
            <person name="Powell A.J."/>
            <person name="Barry K."/>
            <person name="Miller A.N."/>
            <person name="Grigoriev I.V."/>
            <person name="Debuchy R."/>
            <person name="Gladieux P."/>
            <person name="Thoren M.H."/>
            <person name="Johannesson H."/>
        </authorList>
    </citation>
    <scope>NUCLEOTIDE SEQUENCE</scope>
    <source>
        <strain evidence="1">SMH2392-1A</strain>
    </source>
</reference>
<proteinExistence type="predicted"/>
<keyword evidence="2" id="KW-1185">Reference proteome</keyword>
<evidence type="ECO:0000313" key="1">
    <source>
        <dbReference type="EMBL" id="KAK0726897.1"/>
    </source>
</evidence>
<sequence length="109" mass="12072">MPRAKEREPKGALYEAHLGLSGDSLDKEKDMARQFIDAVRRKSRYRRLATTTGKHLGSVPESAAVGDWVVMVNGSRSLFVVRPEACGNFSVGRHLSHFASHPSLNQIEP</sequence>
<protein>
    <submittedName>
        <fullName evidence="1">Uncharacterized protein</fullName>
    </submittedName>
</protein>
<gene>
    <name evidence="1" type="ORF">B0T26DRAFT_671639</name>
</gene>
<organism evidence="1 2">
    <name type="scientific">Lasiosphaeria miniovina</name>
    <dbReference type="NCBI Taxonomy" id="1954250"/>
    <lineage>
        <taxon>Eukaryota</taxon>
        <taxon>Fungi</taxon>
        <taxon>Dikarya</taxon>
        <taxon>Ascomycota</taxon>
        <taxon>Pezizomycotina</taxon>
        <taxon>Sordariomycetes</taxon>
        <taxon>Sordariomycetidae</taxon>
        <taxon>Sordariales</taxon>
        <taxon>Lasiosphaeriaceae</taxon>
        <taxon>Lasiosphaeria</taxon>
    </lineage>
</organism>
<accession>A0AA40B3C8</accession>
<name>A0AA40B3C8_9PEZI</name>
<dbReference type="GeneID" id="85322630"/>
<dbReference type="Proteomes" id="UP001172101">
    <property type="component" value="Unassembled WGS sequence"/>
</dbReference>